<dbReference type="InterPro" id="IPR036390">
    <property type="entry name" value="WH_DNA-bd_sf"/>
</dbReference>
<dbReference type="PANTHER" id="PTHR30363">
    <property type="entry name" value="HTH-TYPE TRANSCRIPTIONAL REGULATOR SRLR-RELATED"/>
    <property type="match status" value="1"/>
</dbReference>
<evidence type="ECO:0000259" key="3">
    <source>
        <dbReference type="PROSITE" id="PS51000"/>
    </source>
</evidence>
<accession>A0A447JAT8</accession>
<dbReference type="SUPFAM" id="SSF46785">
    <property type="entry name" value="Winged helix' DNA-binding domain"/>
    <property type="match status" value="1"/>
</dbReference>
<dbReference type="InterPro" id="IPR001034">
    <property type="entry name" value="DeoR_HTH"/>
</dbReference>
<dbReference type="Proteomes" id="UP000281393">
    <property type="component" value="Chromosome"/>
</dbReference>
<proteinExistence type="predicted"/>
<dbReference type="Gene3D" id="1.10.10.10">
    <property type="entry name" value="Winged helix-like DNA-binding domain superfamily/Winged helix DNA-binding domain"/>
    <property type="match status" value="1"/>
</dbReference>
<keyword evidence="1" id="KW-0805">Transcription regulation</keyword>
<dbReference type="Pfam" id="PF08220">
    <property type="entry name" value="HTH_DeoR"/>
    <property type="match status" value="1"/>
</dbReference>
<sequence>MKFERHHRILKELSISGVVKVSNLAKSLKVTKETIRSDLNELAGQGYLTRCHGGAFITLDSLDNVAKNEIAYVLEKYESAQKIKKGLSAMKNNVCVYWLVQC</sequence>
<evidence type="ECO:0000256" key="2">
    <source>
        <dbReference type="ARBA" id="ARBA00023163"/>
    </source>
</evidence>
<gene>
    <name evidence="4" type="primary">glpR_1</name>
    <name evidence="4" type="ORF">NCTC7102_00392</name>
</gene>
<dbReference type="EMBL" id="LR133909">
    <property type="protein sequence ID" value="VDY37164.1"/>
    <property type="molecule type" value="Genomic_DNA"/>
</dbReference>
<protein>
    <submittedName>
        <fullName evidence="4">Regulatory protein</fullName>
    </submittedName>
</protein>
<reference evidence="4 5" key="1">
    <citation type="submission" date="2018-12" db="EMBL/GenBank/DDBJ databases">
        <authorList>
            <consortium name="Pathogen Informatics"/>
        </authorList>
    </citation>
    <scope>NUCLEOTIDE SEQUENCE [LARGE SCALE GENOMIC DNA]</scope>
    <source>
        <strain evidence="4 5">NCTC7102</strain>
    </source>
</reference>
<feature type="domain" description="HTH deoR-type" evidence="3">
    <location>
        <begin position="2"/>
        <end position="57"/>
    </location>
</feature>
<keyword evidence="2" id="KW-0804">Transcription</keyword>
<dbReference type="GO" id="GO:0003700">
    <property type="term" value="F:DNA-binding transcription factor activity"/>
    <property type="evidence" value="ECO:0007669"/>
    <property type="project" value="InterPro"/>
</dbReference>
<evidence type="ECO:0000313" key="4">
    <source>
        <dbReference type="EMBL" id="VDY37164.1"/>
    </source>
</evidence>
<dbReference type="InterPro" id="IPR036388">
    <property type="entry name" value="WH-like_DNA-bd_sf"/>
</dbReference>
<dbReference type="SMART" id="SM00420">
    <property type="entry name" value="HTH_DEOR"/>
    <property type="match status" value="1"/>
</dbReference>
<dbReference type="PROSITE" id="PS51000">
    <property type="entry name" value="HTH_DEOR_2"/>
    <property type="match status" value="1"/>
</dbReference>
<name>A0A447JAT8_SALET</name>
<organism evidence="4 5">
    <name type="scientific">Salmonella enterica subsp. enterica serovar Daytona</name>
    <dbReference type="NCBI Taxonomy" id="1962639"/>
    <lineage>
        <taxon>Bacteria</taxon>
        <taxon>Pseudomonadati</taxon>
        <taxon>Pseudomonadota</taxon>
        <taxon>Gammaproteobacteria</taxon>
        <taxon>Enterobacterales</taxon>
        <taxon>Enterobacteriaceae</taxon>
        <taxon>Salmonella</taxon>
    </lineage>
</organism>
<dbReference type="PANTHER" id="PTHR30363:SF44">
    <property type="entry name" value="AGA OPERON TRANSCRIPTIONAL REPRESSOR-RELATED"/>
    <property type="match status" value="1"/>
</dbReference>
<evidence type="ECO:0000256" key="1">
    <source>
        <dbReference type="ARBA" id="ARBA00023015"/>
    </source>
</evidence>
<dbReference type="AlphaFoldDB" id="A0A447JAT8"/>
<evidence type="ECO:0000313" key="5">
    <source>
        <dbReference type="Proteomes" id="UP000281393"/>
    </source>
</evidence>
<dbReference type="PRINTS" id="PR00037">
    <property type="entry name" value="HTHLACR"/>
</dbReference>
<dbReference type="InterPro" id="IPR050313">
    <property type="entry name" value="Carb_Metab_HTH_regulators"/>
</dbReference>